<evidence type="ECO:0000313" key="2">
    <source>
        <dbReference type="Proteomes" id="UP001189429"/>
    </source>
</evidence>
<evidence type="ECO:0000313" key="1">
    <source>
        <dbReference type="EMBL" id="CAK0789828.1"/>
    </source>
</evidence>
<protein>
    <submittedName>
        <fullName evidence="1">Uncharacterized protein</fullName>
    </submittedName>
</protein>
<gene>
    <name evidence="1" type="ORF">PCOR1329_LOCUS1290</name>
</gene>
<feature type="non-terminal residue" evidence="1">
    <location>
        <position position="1"/>
    </location>
</feature>
<accession>A0ABN9PHX1</accession>
<comment type="caution">
    <text evidence="1">The sequence shown here is derived from an EMBL/GenBank/DDBJ whole genome shotgun (WGS) entry which is preliminary data.</text>
</comment>
<sequence length="120" mass="13352">IHLLRGGSAKFISEMSKRLDACLAKDVVARERGIKFGDGPKQKWRDVEADEVDLGKEFVTDNAKLGLNRKNALDGVIHDYVTHKPKKDGNFLRPKYVQLFAHNIDGVTIGPTGTKAMICF</sequence>
<reference evidence="1" key="1">
    <citation type="submission" date="2023-10" db="EMBL/GenBank/DDBJ databases">
        <authorList>
            <person name="Chen Y."/>
            <person name="Shah S."/>
            <person name="Dougan E. K."/>
            <person name="Thang M."/>
            <person name="Chan C."/>
        </authorList>
    </citation>
    <scope>NUCLEOTIDE SEQUENCE [LARGE SCALE GENOMIC DNA]</scope>
</reference>
<dbReference type="EMBL" id="CAUYUJ010000314">
    <property type="protein sequence ID" value="CAK0789828.1"/>
    <property type="molecule type" value="Genomic_DNA"/>
</dbReference>
<keyword evidence="2" id="KW-1185">Reference proteome</keyword>
<name>A0ABN9PHX1_9DINO</name>
<dbReference type="Proteomes" id="UP001189429">
    <property type="component" value="Unassembled WGS sequence"/>
</dbReference>
<proteinExistence type="predicted"/>
<organism evidence="1 2">
    <name type="scientific">Prorocentrum cordatum</name>
    <dbReference type="NCBI Taxonomy" id="2364126"/>
    <lineage>
        <taxon>Eukaryota</taxon>
        <taxon>Sar</taxon>
        <taxon>Alveolata</taxon>
        <taxon>Dinophyceae</taxon>
        <taxon>Prorocentrales</taxon>
        <taxon>Prorocentraceae</taxon>
        <taxon>Prorocentrum</taxon>
    </lineage>
</organism>